<dbReference type="Proteomes" id="UP001153069">
    <property type="component" value="Unassembled WGS sequence"/>
</dbReference>
<sequence>MDNKTIDGVDKKKKKKKVVKVEFVAFNEAEEERRCKRGVALRTRMRREKERLKPQLNMAQVTPQHVWAALVNGTNLAGLNTLAANSAGFRHELYALFGYVAAVPNSNINMQQPNTLGVLNAMVVAAIPFPTLAGNSNIMDCLDMIGALRWDKKGGNHKKRGNDGAGSGGGKAPRMIV</sequence>
<dbReference type="AlphaFoldDB" id="A0A9N8F3Q1"/>
<keyword evidence="3" id="KW-1185">Reference proteome</keyword>
<gene>
    <name evidence="2" type="ORF">SEMRO_2691_G334790.1</name>
</gene>
<dbReference type="EMBL" id="CAICTM010002689">
    <property type="protein sequence ID" value="CAB9529970.1"/>
    <property type="molecule type" value="Genomic_DNA"/>
</dbReference>
<comment type="caution">
    <text evidence="2">The sequence shown here is derived from an EMBL/GenBank/DDBJ whole genome shotgun (WGS) entry which is preliminary data.</text>
</comment>
<evidence type="ECO:0000313" key="2">
    <source>
        <dbReference type="EMBL" id="CAB9529970.1"/>
    </source>
</evidence>
<proteinExistence type="predicted"/>
<feature type="region of interest" description="Disordered" evidence="1">
    <location>
        <begin position="153"/>
        <end position="177"/>
    </location>
</feature>
<evidence type="ECO:0000256" key="1">
    <source>
        <dbReference type="SAM" id="MobiDB-lite"/>
    </source>
</evidence>
<reference evidence="2" key="1">
    <citation type="submission" date="2020-06" db="EMBL/GenBank/DDBJ databases">
        <authorList>
            <consortium name="Plant Systems Biology data submission"/>
        </authorList>
    </citation>
    <scope>NUCLEOTIDE SEQUENCE</scope>
    <source>
        <strain evidence="2">D6</strain>
    </source>
</reference>
<name>A0A9N8F3Q1_9STRA</name>
<organism evidence="2 3">
    <name type="scientific">Seminavis robusta</name>
    <dbReference type="NCBI Taxonomy" id="568900"/>
    <lineage>
        <taxon>Eukaryota</taxon>
        <taxon>Sar</taxon>
        <taxon>Stramenopiles</taxon>
        <taxon>Ochrophyta</taxon>
        <taxon>Bacillariophyta</taxon>
        <taxon>Bacillariophyceae</taxon>
        <taxon>Bacillariophycidae</taxon>
        <taxon>Naviculales</taxon>
        <taxon>Naviculaceae</taxon>
        <taxon>Seminavis</taxon>
    </lineage>
</organism>
<protein>
    <submittedName>
        <fullName evidence="2">Uncharacterized protein</fullName>
    </submittedName>
</protein>
<evidence type="ECO:0000313" key="3">
    <source>
        <dbReference type="Proteomes" id="UP001153069"/>
    </source>
</evidence>
<accession>A0A9N8F3Q1</accession>
<dbReference type="OrthoDB" id="10421689at2759"/>